<dbReference type="InterPro" id="IPR050713">
    <property type="entry name" value="RTP_Phos/Ushers"/>
</dbReference>
<dbReference type="Pfam" id="PF00041">
    <property type="entry name" value="fn3"/>
    <property type="match status" value="3"/>
</dbReference>
<dbReference type="Gene3D" id="2.60.40.10">
    <property type="entry name" value="Immunoglobulins"/>
    <property type="match status" value="3"/>
</dbReference>
<organism evidence="3 4">
    <name type="scientific">Engystomops pustulosus</name>
    <name type="common">Tungara frog</name>
    <name type="synonym">Physalaemus pustulosus</name>
    <dbReference type="NCBI Taxonomy" id="76066"/>
    <lineage>
        <taxon>Eukaryota</taxon>
        <taxon>Metazoa</taxon>
        <taxon>Chordata</taxon>
        <taxon>Craniata</taxon>
        <taxon>Vertebrata</taxon>
        <taxon>Euteleostomi</taxon>
        <taxon>Amphibia</taxon>
        <taxon>Batrachia</taxon>
        <taxon>Anura</taxon>
        <taxon>Neobatrachia</taxon>
        <taxon>Hyloidea</taxon>
        <taxon>Leptodactylidae</taxon>
        <taxon>Leiuperinae</taxon>
        <taxon>Engystomops</taxon>
    </lineage>
</organism>
<keyword evidence="4" id="KW-1185">Reference proteome</keyword>
<dbReference type="InterPro" id="IPR013783">
    <property type="entry name" value="Ig-like_fold"/>
</dbReference>
<accession>A0AAV6ZTH7</accession>
<dbReference type="EC" id="3.1.3.48" evidence="1"/>
<dbReference type="InterPro" id="IPR041201">
    <property type="entry name" value="PTPRJ_TM"/>
</dbReference>
<dbReference type="EMBL" id="WNYA01000020">
    <property type="protein sequence ID" value="KAG8550859.1"/>
    <property type="molecule type" value="Genomic_DNA"/>
</dbReference>
<dbReference type="PROSITE" id="PS50853">
    <property type="entry name" value="FN3"/>
    <property type="match status" value="2"/>
</dbReference>
<comment type="caution">
    <text evidence="3">The sequence shown here is derived from an EMBL/GenBank/DDBJ whole genome shotgun (WGS) entry which is preliminary data.</text>
</comment>
<dbReference type="Pfam" id="PF18861">
    <property type="entry name" value="PTP_tm"/>
    <property type="match status" value="1"/>
</dbReference>
<dbReference type="AlphaFoldDB" id="A0AAV6ZTH7"/>
<evidence type="ECO:0000313" key="4">
    <source>
        <dbReference type="Proteomes" id="UP000824782"/>
    </source>
</evidence>
<dbReference type="GO" id="GO:0043235">
    <property type="term" value="C:receptor complex"/>
    <property type="evidence" value="ECO:0007669"/>
    <property type="project" value="TreeGrafter"/>
</dbReference>
<dbReference type="SMART" id="SM00060">
    <property type="entry name" value="FN3"/>
    <property type="match status" value="2"/>
</dbReference>
<evidence type="ECO:0000256" key="1">
    <source>
        <dbReference type="ARBA" id="ARBA00013064"/>
    </source>
</evidence>
<dbReference type="PANTHER" id="PTHR46957">
    <property type="entry name" value="CYTOKINE RECEPTOR"/>
    <property type="match status" value="1"/>
</dbReference>
<gene>
    <name evidence="3" type="ORF">GDO81_029628</name>
</gene>
<protein>
    <recommendedName>
        <fullName evidence="1">protein-tyrosine-phosphatase</fullName>
        <ecNumber evidence="1">3.1.3.48</ecNumber>
    </recommendedName>
</protein>
<feature type="domain" description="Fibronectin type-III" evidence="2">
    <location>
        <begin position="160"/>
        <end position="249"/>
    </location>
</feature>
<reference evidence="3" key="1">
    <citation type="thesis" date="2020" institute="ProQuest LLC" country="789 East Eisenhower Parkway, Ann Arbor, MI, USA">
        <title>Comparative Genomics and Chromosome Evolution.</title>
        <authorList>
            <person name="Mudd A.B."/>
        </authorList>
    </citation>
    <scope>NUCLEOTIDE SEQUENCE</scope>
    <source>
        <strain evidence="3">237g6f4</strain>
        <tissue evidence="3">Blood</tissue>
    </source>
</reference>
<sequence>MTLSWMEPVNMTGVDKSYIIRYGNSSGTWTVASNTTSVTLQDLTSGTNYTITVVTVGVRGYQSSAVSTSVYTTPASVVASLNNYKSVDVLGVTWMKPEGRVDYYTVSLIGSINPLIYTTTTTQVNITGLLPGREYTVLVQPHSGTCVQTTLVTGATYPTDVGPISFKNIGTNDITLSWMEPVDMTGVDKSYNIRYGNSSDTWTVTTTTTSISLQNLTSGTNYTITVVTVGVRGYQSSAVTTSVYTRKPDQSSSIQITRSISDGSMDITFSPFDTSEKPIVAYAVIITTEMNDNRPPWGILSKTYNDFKNASTKTYVTHIIEQQARSGGSSDLWIHVGDRNMTHSYVNGPLEPQLQYRYPTK</sequence>
<proteinExistence type="predicted"/>
<dbReference type="SUPFAM" id="SSF49265">
    <property type="entry name" value="Fibronectin type III"/>
    <property type="match status" value="2"/>
</dbReference>
<dbReference type="InterPro" id="IPR036116">
    <property type="entry name" value="FN3_sf"/>
</dbReference>
<dbReference type="PANTHER" id="PTHR46957:SF5">
    <property type="entry name" value="PROTEIN-TYROSINE-PHOSPHATASE"/>
    <property type="match status" value="1"/>
</dbReference>
<dbReference type="Proteomes" id="UP000824782">
    <property type="component" value="Unassembled WGS sequence"/>
</dbReference>
<evidence type="ECO:0000259" key="2">
    <source>
        <dbReference type="PROSITE" id="PS50853"/>
    </source>
</evidence>
<dbReference type="InterPro" id="IPR003961">
    <property type="entry name" value="FN3_dom"/>
</dbReference>
<dbReference type="CDD" id="cd00063">
    <property type="entry name" value="FN3"/>
    <property type="match status" value="2"/>
</dbReference>
<dbReference type="GO" id="GO:0004725">
    <property type="term" value="F:protein tyrosine phosphatase activity"/>
    <property type="evidence" value="ECO:0007669"/>
    <property type="project" value="UniProtKB-EC"/>
</dbReference>
<evidence type="ECO:0000313" key="3">
    <source>
        <dbReference type="EMBL" id="KAG8550859.1"/>
    </source>
</evidence>
<feature type="domain" description="Fibronectin type-III" evidence="2">
    <location>
        <begin position="1"/>
        <end position="76"/>
    </location>
</feature>
<name>A0AAV6ZTH7_ENGPU</name>